<dbReference type="Pfam" id="PF13360">
    <property type="entry name" value="PQQ_2"/>
    <property type="match status" value="1"/>
</dbReference>
<dbReference type="InterPro" id="IPR015943">
    <property type="entry name" value="WD40/YVTN_repeat-like_dom_sf"/>
</dbReference>
<evidence type="ECO:0000313" key="4">
    <source>
        <dbReference type="Proteomes" id="UP000651517"/>
    </source>
</evidence>
<evidence type="ECO:0000256" key="1">
    <source>
        <dbReference type="SAM" id="MobiDB-lite"/>
    </source>
</evidence>
<dbReference type="Gene3D" id="2.130.10.10">
    <property type="entry name" value="YVTN repeat-like/Quinoprotein amine dehydrogenase"/>
    <property type="match status" value="2"/>
</dbReference>
<dbReference type="InterPro" id="IPR002372">
    <property type="entry name" value="PQQ_rpt_dom"/>
</dbReference>
<organism evidence="3 4">
    <name type="scientific">Brevibacterium gallinarum</name>
    <dbReference type="NCBI Taxonomy" id="2762220"/>
    <lineage>
        <taxon>Bacteria</taxon>
        <taxon>Bacillati</taxon>
        <taxon>Actinomycetota</taxon>
        <taxon>Actinomycetes</taxon>
        <taxon>Micrococcales</taxon>
        <taxon>Brevibacteriaceae</taxon>
        <taxon>Brevibacterium</taxon>
    </lineage>
</organism>
<dbReference type="SUPFAM" id="SSF50998">
    <property type="entry name" value="Quinoprotein alcohol dehydrogenase-like"/>
    <property type="match status" value="1"/>
</dbReference>
<protein>
    <submittedName>
        <fullName evidence="3">PQQ-binding-like beta-propeller repeat protein</fullName>
    </submittedName>
</protein>
<reference evidence="3 4" key="1">
    <citation type="submission" date="2020-08" db="EMBL/GenBank/DDBJ databases">
        <title>A Genomic Blueprint of the Chicken Gut Microbiome.</title>
        <authorList>
            <person name="Gilroy R."/>
            <person name="Ravi A."/>
            <person name="Getino M."/>
            <person name="Pursley I."/>
            <person name="Horton D.L."/>
            <person name="Alikhan N.-F."/>
            <person name="Baker D."/>
            <person name="Gharbi K."/>
            <person name="Hall N."/>
            <person name="Watson M."/>
            <person name="Adriaenssens E.M."/>
            <person name="Foster-Nyarko E."/>
            <person name="Jarju S."/>
            <person name="Secka A."/>
            <person name="Antonio M."/>
            <person name="Oren A."/>
            <person name="Chaudhuri R."/>
            <person name="La Ragione R.M."/>
            <person name="Hildebrand F."/>
            <person name="Pallen M.J."/>
        </authorList>
    </citation>
    <scope>NUCLEOTIDE SEQUENCE [LARGE SCALE GENOMIC DNA]</scope>
    <source>
        <strain evidence="3 4">Re57</strain>
    </source>
</reference>
<accession>A0ABR8WVL4</accession>
<feature type="domain" description="Pyrrolo-quinoline quinone repeat" evidence="2">
    <location>
        <begin position="436"/>
        <end position="505"/>
    </location>
</feature>
<evidence type="ECO:0000259" key="2">
    <source>
        <dbReference type="Pfam" id="PF13360"/>
    </source>
</evidence>
<name>A0ABR8WVL4_9MICO</name>
<proteinExistence type="predicted"/>
<feature type="compositionally biased region" description="Basic and acidic residues" evidence="1">
    <location>
        <begin position="1"/>
        <end position="16"/>
    </location>
</feature>
<dbReference type="PANTHER" id="PTHR34512:SF30">
    <property type="entry name" value="OUTER MEMBRANE PROTEIN ASSEMBLY FACTOR BAMB"/>
    <property type="match status" value="1"/>
</dbReference>
<feature type="region of interest" description="Disordered" evidence="1">
    <location>
        <begin position="37"/>
        <end position="59"/>
    </location>
</feature>
<feature type="region of interest" description="Disordered" evidence="1">
    <location>
        <begin position="1"/>
        <end position="23"/>
    </location>
</feature>
<dbReference type="InterPro" id="IPR011047">
    <property type="entry name" value="Quinoprotein_ADH-like_sf"/>
</dbReference>
<dbReference type="EMBL" id="JACSPY010000008">
    <property type="protein sequence ID" value="MBD8020953.1"/>
    <property type="molecule type" value="Genomic_DNA"/>
</dbReference>
<keyword evidence="4" id="KW-1185">Reference proteome</keyword>
<dbReference type="Proteomes" id="UP000651517">
    <property type="component" value="Unassembled WGS sequence"/>
</dbReference>
<gene>
    <name evidence="3" type="ORF">H9634_09195</name>
</gene>
<dbReference type="RefSeq" id="WP_191726382.1">
    <property type="nucleotide sequence ID" value="NZ_JACSPY010000008.1"/>
</dbReference>
<comment type="caution">
    <text evidence="3">The sequence shown here is derived from an EMBL/GenBank/DDBJ whole genome shotgun (WGS) entry which is preliminary data.</text>
</comment>
<sequence length="532" mass="57097">MSTHDRTTADTREPRRQHAARRRLAGAALTAALVLSACSDGGGDSDDGQKTEPPAAQPQWSDWVELPSAVTPLHTAPDKVLVQRHDNQRLQVLDSAGQEKWTVPEVAMVETYQALASADDERIYVQLAEFGRPLVALSWEDGSELWRVKTEDIHKCSIGEHFQLRPPPPGMQHSDSAPLLLAYGSEDVFSGEPETDREMPESCFDGPTASFPDIPTLIGVNRANGRAAWTPVEDGLNSVVGWSNYDVTGRWFDRIVSSRGAPALVRTEAATGKTASAALGLAPHGYELGDSIFFSDMGNERFYLEPSMSDPVIVDVERWRADDEDPDAASIDVEPIAHGRTCERNLHRSSTGYGFCLQTPDSTGEPGFTGRLMAGPDGQMITQQDDSGSIPAGTYWSAPTAYEPSEGFGSEGEGYLGLDPVVPREGQSPVIALPGENDAIQALDLLTGEEVWSYSSDQASGPGYSAAYVPGVDEVVFAHGSWIVGVSARDGTEKWTADLSDVDGGAIFHAGTAIAVKHGNGDAGRLRMVVTE</sequence>
<evidence type="ECO:0000313" key="3">
    <source>
        <dbReference type="EMBL" id="MBD8020953.1"/>
    </source>
</evidence>
<dbReference type="PANTHER" id="PTHR34512">
    <property type="entry name" value="CELL SURFACE PROTEIN"/>
    <property type="match status" value="1"/>
</dbReference>